<protein>
    <submittedName>
        <fullName evidence="1">Uncharacterized protein</fullName>
    </submittedName>
</protein>
<evidence type="ECO:0000313" key="1">
    <source>
        <dbReference type="EMBL" id="EMI15525.1"/>
    </source>
</evidence>
<keyword evidence="2" id="KW-1185">Reference proteome</keyword>
<comment type="caution">
    <text evidence="1">The sequence shown here is derived from an EMBL/GenBank/DDBJ whole genome shotgun (WGS) entry which is preliminary data.</text>
</comment>
<evidence type="ECO:0000313" key="2">
    <source>
        <dbReference type="Proteomes" id="UP000011991"/>
    </source>
</evidence>
<proteinExistence type="predicted"/>
<name>M5R810_9BACT</name>
<dbReference type="AlphaFoldDB" id="M5R810"/>
<gene>
    <name evidence="1" type="ORF">RMSM_07543</name>
</gene>
<organism evidence="1 2">
    <name type="scientific">Rhodopirellula maiorica SM1</name>
    <dbReference type="NCBI Taxonomy" id="1265738"/>
    <lineage>
        <taxon>Bacteria</taxon>
        <taxon>Pseudomonadati</taxon>
        <taxon>Planctomycetota</taxon>
        <taxon>Planctomycetia</taxon>
        <taxon>Pirellulales</taxon>
        <taxon>Pirellulaceae</taxon>
        <taxon>Novipirellula</taxon>
    </lineage>
</organism>
<accession>M5R810</accession>
<dbReference type="Proteomes" id="UP000011991">
    <property type="component" value="Unassembled WGS sequence"/>
</dbReference>
<sequence length="44" mass="5120">MKHFVAVRRKPPGLNRTFYSSQPDGSRRAATNAVYFGNHWRTLK</sequence>
<dbReference type="EMBL" id="ANOG01001074">
    <property type="protein sequence ID" value="EMI15525.1"/>
    <property type="molecule type" value="Genomic_DNA"/>
</dbReference>
<reference evidence="1 2" key="1">
    <citation type="journal article" date="2013" name="Mar. Genomics">
        <title>Expression of sulfatases in Rhodopirellula baltica and the diversity of sulfatases in the genus Rhodopirellula.</title>
        <authorList>
            <person name="Wegner C.E."/>
            <person name="Richter-Heitmann T."/>
            <person name="Klindworth A."/>
            <person name="Klockow C."/>
            <person name="Richter M."/>
            <person name="Achstetter T."/>
            <person name="Glockner F.O."/>
            <person name="Harder J."/>
        </authorList>
    </citation>
    <scope>NUCLEOTIDE SEQUENCE [LARGE SCALE GENOMIC DNA]</scope>
    <source>
        <strain evidence="1 2">SM1</strain>
    </source>
</reference>